<dbReference type="OrthoDB" id="9788219at2"/>
<sequence>MQVITDLLPVILFFIAYKKAGIFVATAVAMISTLVLMLFIWLKRGKIDKMLAINGAVITVLGGITLLLHDKTYIMWKPTAIYWIGALVLLFSRYAFKRNLIENMLGKMMAPPVAVWDKLNFCWVGFLVGMGILNLYVAFHFTEDDWVNFKLFGATSLMFVFIIAQVFALRAYWIEQNTPSA</sequence>
<dbReference type="PANTHER" id="PTHR36917:SF1">
    <property type="entry name" value="INNER MEMBRANE-SPANNING PROTEIN YCIB"/>
    <property type="match status" value="1"/>
</dbReference>
<organism evidence="6 7">
    <name type="scientific">Methylophilus medardicus</name>
    <dbReference type="NCBI Taxonomy" id="2588534"/>
    <lineage>
        <taxon>Bacteria</taxon>
        <taxon>Pseudomonadati</taxon>
        <taxon>Pseudomonadota</taxon>
        <taxon>Betaproteobacteria</taxon>
        <taxon>Nitrosomonadales</taxon>
        <taxon>Methylophilaceae</taxon>
        <taxon>Methylophilus</taxon>
    </lineage>
</organism>
<dbReference type="InterPro" id="IPR006008">
    <property type="entry name" value="YciB"/>
</dbReference>
<proteinExistence type="inferred from homology"/>
<dbReference type="Proteomes" id="UP000311008">
    <property type="component" value="Chromosome"/>
</dbReference>
<comment type="function">
    <text evidence="5">Plays a role in cell envelope biogenesis, maintenance of cell envelope integrity and membrane homeostasis.</text>
</comment>
<evidence type="ECO:0000256" key="3">
    <source>
        <dbReference type="ARBA" id="ARBA00022989"/>
    </source>
</evidence>
<dbReference type="AlphaFoldDB" id="A0A5B8CR19"/>
<evidence type="ECO:0000256" key="1">
    <source>
        <dbReference type="ARBA" id="ARBA00022475"/>
    </source>
</evidence>
<evidence type="ECO:0000313" key="7">
    <source>
        <dbReference type="Proteomes" id="UP000311008"/>
    </source>
</evidence>
<dbReference type="RefSeq" id="WP_140003050.1">
    <property type="nucleotide sequence ID" value="NZ_CP040946.1"/>
</dbReference>
<dbReference type="NCBIfam" id="TIGR00997">
    <property type="entry name" value="ispZ"/>
    <property type="match status" value="1"/>
</dbReference>
<dbReference type="PANTHER" id="PTHR36917">
    <property type="entry name" value="INTRACELLULAR SEPTATION PROTEIN A-RELATED"/>
    <property type="match status" value="1"/>
</dbReference>
<reference evidence="7" key="1">
    <citation type="journal article" date="2019" name="ISME J.">
        <title>Evolution in action: habitat transition from sediment to the pelagial leads to genome streamlining in Methylophilaceae.</title>
        <authorList>
            <person name="Salcher M."/>
            <person name="Schaefle D."/>
            <person name="Kaspar M."/>
            <person name="Neuenschwander S.M."/>
            <person name="Ghai R."/>
        </authorList>
    </citation>
    <scope>NUCLEOTIDE SEQUENCE [LARGE SCALE GENOMIC DNA]</scope>
    <source>
        <strain evidence="7">MMS-M-51</strain>
    </source>
</reference>
<name>A0A5B8CR19_9PROT</name>
<keyword evidence="7" id="KW-1185">Reference proteome</keyword>
<keyword evidence="1 5" id="KW-1003">Cell membrane</keyword>
<evidence type="ECO:0000256" key="2">
    <source>
        <dbReference type="ARBA" id="ARBA00022692"/>
    </source>
</evidence>
<protein>
    <recommendedName>
        <fullName evidence="5">Inner membrane-spanning protein YciB</fullName>
    </recommendedName>
</protein>
<dbReference type="NCBIfam" id="NF001325">
    <property type="entry name" value="PRK00259.1-3"/>
    <property type="match status" value="1"/>
</dbReference>
<feature type="transmembrane region" description="Helical" evidence="5">
    <location>
        <begin position="151"/>
        <end position="173"/>
    </location>
</feature>
<comment type="subcellular location">
    <subcellularLocation>
        <location evidence="5">Cell inner membrane</location>
        <topology evidence="5">Multi-pass membrane protein</topology>
    </subcellularLocation>
</comment>
<feature type="transmembrane region" description="Helical" evidence="5">
    <location>
        <begin position="51"/>
        <end position="68"/>
    </location>
</feature>
<feature type="transmembrane region" description="Helical" evidence="5">
    <location>
        <begin position="20"/>
        <end position="42"/>
    </location>
</feature>
<feature type="transmembrane region" description="Helical" evidence="5">
    <location>
        <begin position="117"/>
        <end position="139"/>
    </location>
</feature>
<dbReference type="KEGG" id="mmec:FIU01_03635"/>
<gene>
    <name evidence="5" type="primary">yciB</name>
    <name evidence="6" type="ORF">FIU01_03635</name>
</gene>
<accession>A0A5B8CR19</accession>
<evidence type="ECO:0000256" key="4">
    <source>
        <dbReference type="ARBA" id="ARBA00023136"/>
    </source>
</evidence>
<keyword evidence="4 5" id="KW-0472">Membrane</keyword>
<dbReference type="EMBL" id="CP040946">
    <property type="protein sequence ID" value="QDC43701.1"/>
    <property type="molecule type" value="Genomic_DNA"/>
</dbReference>
<keyword evidence="2 5" id="KW-0812">Transmembrane</keyword>
<dbReference type="GO" id="GO:0005886">
    <property type="term" value="C:plasma membrane"/>
    <property type="evidence" value="ECO:0007669"/>
    <property type="project" value="UniProtKB-SubCell"/>
</dbReference>
<dbReference type="Pfam" id="PF04279">
    <property type="entry name" value="IspA"/>
    <property type="match status" value="1"/>
</dbReference>
<keyword evidence="3 5" id="KW-1133">Transmembrane helix</keyword>
<dbReference type="HAMAP" id="MF_00189">
    <property type="entry name" value="YciB"/>
    <property type="match status" value="1"/>
</dbReference>
<evidence type="ECO:0000256" key="5">
    <source>
        <dbReference type="HAMAP-Rule" id="MF_00189"/>
    </source>
</evidence>
<evidence type="ECO:0000313" key="6">
    <source>
        <dbReference type="EMBL" id="QDC43701.1"/>
    </source>
</evidence>
<keyword evidence="5" id="KW-0997">Cell inner membrane</keyword>
<feature type="transmembrane region" description="Helical" evidence="5">
    <location>
        <begin position="80"/>
        <end position="96"/>
    </location>
</feature>
<comment type="similarity">
    <text evidence="5">Belongs to the YciB family.</text>
</comment>